<dbReference type="GO" id="GO:0046872">
    <property type="term" value="F:metal ion binding"/>
    <property type="evidence" value="ECO:0007669"/>
    <property type="project" value="UniProtKB-KW"/>
</dbReference>
<dbReference type="InterPro" id="IPR013341">
    <property type="entry name" value="Mandelate_racemase_N_dom"/>
</dbReference>
<dbReference type="InterPro" id="IPR013342">
    <property type="entry name" value="Mandelate_racemase_C"/>
</dbReference>
<dbReference type="RefSeq" id="WP_109245408.1">
    <property type="nucleotide sequence ID" value="NZ_BFFO01000003.1"/>
</dbReference>
<dbReference type="Gene3D" id="3.20.20.120">
    <property type="entry name" value="Enolase-like C-terminal domain"/>
    <property type="match status" value="1"/>
</dbReference>
<proteinExistence type="predicted"/>
<comment type="cofactor">
    <cofactor evidence="1">
        <name>a divalent metal cation</name>
        <dbReference type="ChEBI" id="CHEBI:60240"/>
    </cofactor>
</comment>
<evidence type="ECO:0000256" key="5">
    <source>
        <dbReference type="ARBA" id="ARBA00029491"/>
    </source>
</evidence>
<dbReference type="SFLD" id="SFLDS00001">
    <property type="entry name" value="Enolase"/>
    <property type="match status" value="1"/>
</dbReference>
<evidence type="ECO:0000256" key="2">
    <source>
        <dbReference type="ARBA" id="ARBA00022723"/>
    </source>
</evidence>
<evidence type="ECO:0000313" key="9">
    <source>
        <dbReference type="Proteomes" id="UP000245021"/>
    </source>
</evidence>
<dbReference type="OrthoDB" id="9774531at2"/>
<dbReference type="Pfam" id="PF02746">
    <property type="entry name" value="MR_MLE_N"/>
    <property type="match status" value="1"/>
</dbReference>
<dbReference type="SUPFAM" id="SSF51604">
    <property type="entry name" value="Enolase C-terminal domain-like"/>
    <property type="match status" value="1"/>
</dbReference>
<dbReference type="InterPro" id="IPR029065">
    <property type="entry name" value="Enolase_C-like"/>
</dbReference>
<reference evidence="8 9" key="1">
    <citation type="journal article" date="2018" name="Genome Announc.">
        <title>Draft Genome Sequence of Lactococcus sp. Strain NtB2 (JCM 32569), Isolated from the Gut of the Higher Termite Nasutitermes takasagoensis.</title>
        <authorList>
            <person name="Noda S."/>
            <person name="Aihara C."/>
            <person name="Yuki M."/>
            <person name="Ohkuma M."/>
        </authorList>
    </citation>
    <scope>NUCLEOTIDE SEQUENCE [LARGE SCALE GENOMIC DNA]</scope>
    <source>
        <strain evidence="8 9">NtB2</strain>
    </source>
</reference>
<organism evidence="8 9">
    <name type="scientific">Lactococcus termiticola</name>
    <dbReference type="NCBI Taxonomy" id="2169526"/>
    <lineage>
        <taxon>Bacteria</taxon>
        <taxon>Bacillati</taxon>
        <taxon>Bacillota</taxon>
        <taxon>Bacilli</taxon>
        <taxon>Lactobacillales</taxon>
        <taxon>Streptococcaceae</taxon>
        <taxon>Lactococcus</taxon>
    </lineage>
</organism>
<accession>A0A2R5HIZ8</accession>
<dbReference type="GO" id="GO:0009234">
    <property type="term" value="P:menaquinone biosynthetic process"/>
    <property type="evidence" value="ECO:0007669"/>
    <property type="project" value="UniProtKB-UniRule"/>
</dbReference>
<dbReference type="AlphaFoldDB" id="A0A2R5HIZ8"/>
<dbReference type="SMART" id="SM00922">
    <property type="entry name" value="MR_MLE"/>
    <property type="match status" value="1"/>
</dbReference>
<dbReference type="SUPFAM" id="SSF54826">
    <property type="entry name" value="Enolase N-terminal domain-like"/>
    <property type="match status" value="1"/>
</dbReference>
<dbReference type="SFLD" id="SFLDG00180">
    <property type="entry name" value="muconate_cycloisomerase"/>
    <property type="match status" value="1"/>
</dbReference>
<evidence type="ECO:0000259" key="7">
    <source>
        <dbReference type="SMART" id="SM00922"/>
    </source>
</evidence>
<dbReference type="InterPro" id="IPR010197">
    <property type="entry name" value="OSBS/NAAAR"/>
</dbReference>
<protein>
    <recommendedName>
        <fullName evidence="5 6">o-succinylbenzoate synthase</fullName>
        <ecNumber evidence="5 6">4.2.1.113</ecNumber>
    </recommendedName>
</protein>
<dbReference type="InterPro" id="IPR029017">
    <property type="entry name" value="Enolase-like_N"/>
</dbReference>
<keyword evidence="3" id="KW-0460">Magnesium</keyword>
<keyword evidence="2" id="KW-0479">Metal-binding</keyword>
<dbReference type="Proteomes" id="UP000245021">
    <property type="component" value="Unassembled WGS sequence"/>
</dbReference>
<name>A0A2R5HIZ8_9LACT</name>
<dbReference type="EMBL" id="BFFO01000003">
    <property type="protein sequence ID" value="GBG96428.1"/>
    <property type="molecule type" value="Genomic_DNA"/>
</dbReference>
<evidence type="ECO:0000256" key="4">
    <source>
        <dbReference type="ARBA" id="ARBA00023239"/>
    </source>
</evidence>
<dbReference type="UniPathway" id="UPA01057">
    <property type="reaction ID" value="UER00165"/>
</dbReference>
<dbReference type="EC" id="4.2.1.113" evidence="5 6"/>
<dbReference type="UniPathway" id="UPA00079"/>
<feature type="domain" description="Mandelate racemase/muconate lactonizing enzyme C-terminal" evidence="7">
    <location>
        <begin position="139"/>
        <end position="227"/>
    </location>
</feature>
<evidence type="ECO:0000256" key="3">
    <source>
        <dbReference type="ARBA" id="ARBA00022842"/>
    </source>
</evidence>
<dbReference type="InterPro" id="IPR036849">
    <property type="entry name" value="Enolase-like_C_sf"/>
</dbReference>
<dbReference type="SFLD" id="SFLDF00009">
    <property type="entry name" value="o-succinylbenzoate_synthase"/>
    <property type="match status" value="1"/>
</dbReference>
<gene>
    <name evidence="8" type="primary">rspA</name>
    <name evidence="8" type="ORF">NtB2_00540</name>
</gene>
<keyword evidence="4" id="KW-0456">Lyase</keyword>
<evidence type="ECO:0000256" key="1">
    <source>
        <dbReference type="ARBA" id="ARBA00001968"/>
    </source>
</evidence>
<evidence type="ECO:0000313" key="8">
    <source>
        <dbReference type="EMBL" id="GBG96428.1"/>
    </source>
</evidence>
<comment type="caution">
    <text evidence="8">The sequence shown here is derived from an EMBL/GenBank/DDBJ whole genome shotgun (WGS) entry which is preliminary data.</text>
</comment>
<dbReference type="GO" id="GO:0016854">
    <property type="term" value="F:racemase and epimerase activity"/>
    <property type="evidence" value="ECO:0007669"/>
    <property type="project" value="UniProtKB-ARBA"/>
</dbReference>
<keyword evidence="9" id="KW-1185">Reference proteome</keyword>
<dbReference type="Gene3D" id="3.30.390.10">
    <property type="entry name" value="Enolase-like, N-terminal domain"/>
    <property type="match status" value="1"/>
</dbReference>
<dbReference type="NCBIfam" id="TIGR01928">
    <property type="entry name" value="menC_lowGC_arch"/>
    <property type="match status" value="1"/>
</dbReference>
<dbReference type="Pfam" id="PF13378">
    <property type="entry name" value="MR_MLE_C"/>
    <property type="match status" value="1"/>
</dbReference>
<evidence type="ECO:0000256" key="6">
    <source>
        <dbReference type="NCBIfam" id="TIGR01928"/>
    </source>
</evidence>
<dbReference type="PANTHER" id="PTHR48073">
    <property type="entry name" value="O-SUCCINYLBENZOATE SYNTHASE-RELATED"/>
    <property type="match status" value="1"/>
</dbReference>
<dbReference type="PANTHER" id="PTHR48073:SF5">
    <property type="entry name" value="O-SUCCINYLBENZOATE SYNTHASE"/>
    <property type="match status" value="1"/>
</dbReference>
<dbReference type="GO" id="GO:0043748">
    <property type="term" value="F:O-succinylbenzoate synthase activity"/>
    <property type="evidence" value="ECO:0007669"/>
    <property type="project" value="UniProtKB-EC"/>
</dbReference>
<sequence>MKISLYHIQLPMKFDFKTAKSEIKKRESIIIWAEEDGLVGCGECVAFTTPFYTAETLDSAWNVLCQDYIPKVLRLSHFNESSRLQDLLGSASPMALAGLENALLDLLYKKKGENLIAGYFGETPAEQISQGSVLGEMPLEELDEAISKLANSGVHRIKLKISPETDIASLGEILKNYPQLDFLADANQSFQDWKKLESLDQLGLHCIEEPLANPADYSMLKLQTPICFDESVQSLEDIKAMQQLVARPWLNIKIGRLGGLYQTREIIRYCRQEGLPFWIGSMVETGISKILHAGLSGLAGNVMPGDLSASKHYFEADLIEPDLHFEEGKMSLPKGPGIGVSVNEGLLEQVTIRKEQFSNEPH</sequence>